<keyword evidence="1" id="KW-1133">Transmembrane helix</keyword>
<name>A0A6J5DL11_9BURK</name>
<gene>
    <name evidence="2" type="ORF">LMG29542_02263</name>
</gene>
<reference evidence="2 3" key="1">
    <citation type="submission" date="2020-04" db="EMBL/GenBank/DDBJ databases">
        <authorList>
            <person name="De Canck E."/>
        </authorList>
    </citation>
    <scope>NUCLEOTIDE SEQUENCE [LARGE SCALE GENOMIC DNA]</scope>
    <source>
        <strain evidence="2 3">LMG 29542</strain>
    </source>
</reference>
<evidence type="ECO:0000313" key="3">
    <source>
        <dbReference type="Proteomes" id="UP000494363"/>
    </source>
</evidence>
<proteinExistence type="predicted"/>
<feature type="transmembrane region" description="Helical" evidence="1">
    <location>
        <begin position="68"/>
        <end position="92"/>
    </location>
</feature>
<dbReference type="RefSeq" id="WP_175226546.1">
    <property type="nucleotide sequence ID" value="NZ_CADIKH010000009.1"/>
</dbReference>
<evidence type="ECO:0000313" key="2">
    <source>
        <dbReference type="EMBL" id="CAB3754144.1"/>
    </source>
</evidence>
<evidence type="ECO:0000256" key="1">
    <source>
        <dbReference type="SAM" id="Phobius"/>
    </source>
</evidence>
<dbReference type="Proteomes" id="UP000494363">
    <property type="component" value="Unassembled WGS sequence"/>
</dbReference>
<dbReference type="EMBL" id="CADIKH010000009">
    <property type="protein sequence ID" value="CAB3754144.1"/>
    <property type="molecule type" value="Genomic_DNA"/>
</dbReference>
<sequence length="109" mass="11806">MSSVNERQNPQMAPPLHCEKNMVRKIGSWLIGLLLLVFSAGIWAWMLGWLARPFPPGSLDGAPMVKAWMAPGVLGFPALVSIVAGLIGLLYVTSVLPFSVSQNDDSSER</sequence>
<protein>
    <submittedName>
        <fullName evidence="2">Uncharacterized protein</fullName>
    </submittedName>
</protein>
<keyword evidence="1" id="KW-0472">Membrane</keyword>
<dbReference type="AlphaFoldDB" id="A0A6J5DL11"/>
<feature type="transmembrane region" description="Helical" evidence="1">
    <location>
        <begin position="29"/>
        <end position="48"/>
    </location>
</feature>
<keyword evidence="3" id="KW-1185">Reference proteome</keyword>
<keyword evidence="1" id="KW-0812">Transmembrane</keyword>
<accession>A0A6J5DL11</accession>
<organism evidence="2 3">
    <name type="scientific">Paraburkholderia humisilvae</name>
    <dbReference type="NCBI Taxonomy" id="627669"/>
    <lineage>
        <taxon>Bacteria</taxon>
        <taxon>Pseudomonadati</taxon>
        <taxon>Pseudomonadota</taxon>
        <taxon>Betaproteobacteria</taxon>
        <taxon>Burkholderiales</taxon>
        <taxon>Burkholderiaceae</taxon>
        <taxon>Paraburkholderia</taxon>
    </lineage>
</organism>